<protein>
    <submittedName>
        <fullName evidence="1">DUF6470 family protein</fullName>
    </submittedName>
</protein>
<evidence type="ECO:0000313" key="1">
    <source>
        <dbReference type="EMBL" id="MCB5494639.1"/>
    </source>
</evidence>
<accession>A0AAJ1B0A8</accession>
<dbReference type="RefSeq" id="WP_173879176.1">
    <property type="nucleotide sequence ID" value="NZ_JAAIMT010000018.1"/>
</dbReference>
<dbReference type="Pfam" id="PF20074">
    <property type="entry name" value="DUF6470"/>
    <property type="match status" value="1"/>
</dbReference>
<dbReference type="InterPro" id="IPR045527">
    <property type="entry name" value="DUF6470"/>
</dbReference>
<name>A0AAJ1B0A8_MEDGN</name>
<comment type="caution">
    <text evidence="1">The sequence shown here is derived from an EMBL/GenBank/DDBJ whole genome shotgun (WGS) entry which is preliminary data.</text>
</comment>
<sequence length="201" mass="22425">MEQLLKITTIPLEYQLKIENSRLEYKSSTANLEMSRTPGKLSIENRPAKLNLDTYEARNSVVPTLKRSISQAAERGLQIAQQATAQYAQEGQQLLKAGNGEDILGQIFRQRAQMPTGEFQLGFIPSAPVDISYQAPNLTLNYEMDKLKFDLKVAQGDFQFIPGDVSMSITQHPDVQIEYIGGPHYVPPSAAPDYKPLDVRA</sequence>
<proteinExistence type="predicted"/>
<gene>
    <name evidence="1" type="ORF">LIQ10_12990</name>
</gene>
<dbReference type="AlphaFoldDB" id="A0AAJ1B0A8"/>
<evidence type="ECO:0000313" key="2">
    <source>
        <dbReference type="Proteomes" id="UP001297422"/>
    </source>
</evidence>
<dbReference type="Proteomes" id="UP001297422">
    <property type="component" value="Unassembled WGS sequence"/>
</dbReference>
<organism evidence="1 2">
    <name type="scientific">Mediterraneibacter gnavus</name>
    <name type="common">Ruminococcus gnavus</name>
    <dbReference type="NCBI Taxonomy" id="33038"/>
    <lineage>
        <taxon>Bacteria</taxon>
        <taxon>Bacillati</taxon>
        <taxon>Bacillota</taxon>
        <taxon>Clostridia</taxon>
        <taxon>Lachnospirales</taxon>
        <taxon>Lachnospiraceae</taxon>
        <taxon>Mediterraneibacter</taxon>
    </lineage>
</organism>
<reference evidence="1" key="1">
    <citation type="submission" date="2021-10" db="EMBL/GenBank/DDBJ databases">
        <title>Collection of gut derived symbiotic bacterial strains cultured from healthy donors.</title>
        <authorList>
            <person name="Lin H."/>
            <person name="Littmann E."/>
            <person name="Claire K."/>
            <person name="Pamer E."/>
        </authorList>
    </citation>
    <scope>NUCLEOTIDE SEQUENCE</scope>
    <source>
        <strain evidence="1">MSK.23.4</strain>
    </source>
</reference>
<dbReference type="EMBL" id="JAJBNC010000021">
    <property type="protein sequence ID" value="MCB5494639.1"/>
    <property type="molecule type" value="Genomic_DNA"/>
</dbReference>